<dbReference type="OrthoDB" id="164118at2"/>
<feature type="transmembrane region" description="Helical" evidence="1">
    <location>
        <begin position="48"/>
        <end position="75"/>
    </location>
</feature>
<keyword evidence="3" id="KW-1185">Reference proteome</keyword>
<keyword evidence="1" id="KW-0812">Transmembrane</keyword>
<evidence type="ECO:0000313" key="3">
    <source>
        <dbReference type="Proteomes" id="UP000251956"/>
    </source>
</evidence>
<dbReference type="InterPro" id="IPR018688">
    <property type="entry name" value="PpoB2-like"/>
</dbReference>
<name>A0A330GP19_9HYPH</name>
<proteinExistence type="predicted"/>
<evidence type="ECO:0000313" key="2">
    <source>
        <dbReference type="EMBL" id="RAZ75008.1"/>
    </source>
</evidence>
<keyword evidence="1" id="KW-1133">Transmembrane helix</keyword>
<comment type="caution">
    <text evidence="2">The sequence shown here is derived from an EMBL/GenBank/DDBJ whole genome shotgun (WGS) entry which is preliminary data.</text>
</comment>
<dbReference type="RefSeq" id="WP_112128793.1">
    <property type="nucleotide sequence ID" value="NZ_QMBQ01000005.1"/>
</dbReference>
<dbReference type="EMBL" id="QMBQ01000005">
    <property type="protein sequence ID" value="RAZ75008.1"/>
    <property type="molecule type" value="Genomic_DNA"/>
</dbReference>
<feature type="transmembrane region" description="Helical" evidence="1">
    <location>
        <begin position="87"/>
        <end position="111"/>
    </location>
</feature>
<reference evidence="3" key="1">
    <citation type="submission" date="2018-06" db="EMBL/GenBank/DDBJ databases">
        <authorList>
            <person name="Helene L.C."/>
            <person name="Dall'Agnol R."/>
            <person name="Delamuta J.R."/>
            <person name="Hungria M."/>
        </authorList>
    </citation>
    <scope>NUCLEOTIDE SEQUENCE [LARGE SCALE GENOMIC DNA]</scope>
    <source>
        <strain evidence="3">CNPSo 3140</strain>
    </source>
</reference>
<feature type="transmembrane region" description="Helical" evidence="1">
    <location>
        <begin position="227"/>
        <end position="249"/>
    </location>
</feature>
<keyword evidence="1" id="KW-0472">Membrane</keyword>
<organism evidence="2 3">
    <name type="scientific">Mesorhizobium atlanticum</name>
    <dbReference type="NCBI Taxonomy" id="2233532"/>
    <lineage>
        <taxon>Bacteria</taxon>
        <taxon>Pseudomonadati</taxon>
        <taxon>Pseudomonadota</taxon>
        <taxon>Alphaproteobacteria</taxon>
        <taxon>Hyphomicrobiales</taxon>
        <taxon>Phyllobacteriaceae</taxon>
        <taxon>Mesorhizobium</taxon>
    </lineage>
</organism>
<accession>A0A330GP19</accession>
<dbReference type="Proteomes" id="UP000251956">
    <property type="component" value="Unassembled WGS sequence"/>
</dbReference>
<evidence type="ECO:0000256" key="1">
    <source>
        <dbReference type="SAM" id="Phobius"/>
    </source>
</evidence>
<protein>
    <submittedName>
        <fullName evidence="2">DUF2182 domain-containing protein</fullName>
    </submittedName>
</protein>
<gene>
    <name evidence="2" type="ORF">DPM35_19025</name>
</gene>
<sequence length="267" mass="28589">MPLTLQRNVILALLIAAAAVAWWALLTWQQTGMDPGMRMDSPTMGMTAALFLAVWLIMMIAMMFPAAAPMILTFHQVQSGKRGRGQAFVSTWVFVAGYMLVWTATGVLAFAGAAGAEMLAGRAGLSAATAARIGGALLMVAGAYQLSPLKDLCLAKCRSPIGFILTSWRDGRLGAVRMGLRHGLFCLGCCWLLFAALFPLGIMNVAAMAVVTLLVFAEKTFPYGERIAKVSGVALLLYGTVVLVFPQVLPTFQPTDAMMPMDTMIMN</sequence>
<reference evidence="2 3" key="2">
    <citation type="submission" date="2018-07" db="EMBL/GenBank/DDBJ databases">
        <title>Diversity of Mesorhizobium strains in Brazil.</title>
        <authorList>
            <person name="Helene L.C.F."/>
            <person name="Dall'Agnol R."/>
            <person name="Delamuta J.R.M."/>
            <person name="Hungria M."/>
        </authorList>
    </citation>
    <scope>NUCLEOTIDE SEQUENCE [LARGE SCALE GENOMIC DNA]</scope>
    <source>
        <strain evidence="2 3">CNPSo 3140</strain>
    </source>
</reference>
<dbReference type="AlphaFoldDB" id="A0A330GP19"/>
<feature type="transmembrane region" description="Helical" evidence="1">
    <location>
        <begin position="9"/>
        <end position="28"/>
    </location>
</feature>
<feature type="transmembrane region" description="Helical" evidence="1">
    <location>
        <begin position="184"/>
        <end position="215"/>
    </location>
</feature>
<dbReference type="Pfam" id="PF09948">
    <property type="entry name" value="PpoB2"/>
    <property type="match status" value="1"/>
</dbReference>